<dbReference type="PROSITE" id="PS51257">
    <property type="entry name" value="PROKAR_LIPOPROTEIN"/>
    <property type="match status" value="1"/>
</dbReference>
<sequence length="138" mass="15859">MKNILKFCLSLLMTMMIFSCNDREEGDLIIGTDRIKIDSVKIAQDSMDVLTTQTIKTYSNYSGNCEGFYGYDYVHKNDLTREVTSYNFKTDAACTEIVTRASLINFRPQQAGDYIFKFWNGLNSSGEDIWIEKTIKVQ</sequence>
<evidence type="ECO:0000313" key="1">
    <source>
        <dbReference type="EMBL" id="AZI32130.1"/>
    </source>
</evidence>
<dbReference type="KEGG" id="ccas:EIB73_02575"/>
<accession>A0A3G8XFI3</accession>
<reference evidence="2" key="1">
    <citation type="submission" date="2018-11" db="EMBL/GenBank/DDBJ databases">
        <title>Proposal to divide the Flavobacteriaceae and reorganize its genera based on Amino Acid Identity values calculated from whole genome sequences.</title>
        <authorList>
            <person name="Nicholson A.C."/>
            <person name="Gulvik C.A."/>
            <person name="Whitney A.M."/>
            <person name="Humrighouse B.W."/>
            <person name="Bell M."/>
            <person name="Holmes B."/>
            <person name="Steigerwalt A.G."/>
            <person name="Villarma A."/>
            <person name="Sheth M."/>
            <person name="Batra D."/>
            <person name="Pryor J."/>
            <person name="Bernardet J.-F."/>
            <person name="Hugo C."/>
            <person name="Kampfer P."/>
            <person name="Newman J.D."/>
            <person name="McQuiston J.R."/>
        </authorList>
    </citation>
    <scope>NUCLEOTIDE SEQUENCE [LARGE SCALE GENOMIC DNA]</scope>
    <source>
        <strain evidence="2">G0081</strain>
    </source>
</reference>
<proteinExistence type="predicted"/>
<dbReference type="EMBL" id="CP034159">
    <property type="protein sequence ID" value="AZI32130.1"/>
    <property type="molecule type" value="Genomic_DNA"/>
</dbReference>
<protein>
    <submittedName>
        <fullName evidence="1">Uncharacterized protein</fullName>
    </submittedName>
</protein>
<evidence type="ECO:0000313" key="2">
    <source>
        <dbReference type="Proteomes" id="UP000270185"/>
    </source>
</evidence>
<organism evidence="1 2">
    <name type="scientific">Kaistella carnis</name>
    <dbReference type="NCBI Taxonomy" id="1241979"/>
    <lineage>
        <taxon>Bacteria</taxon>
        <taxon>Pseudomonadati</taxon>
        <taxon>Bacteroidota</taxon>
        <taxon>Flavobacteriia</taxon>
        <taxon>Flavobacteriales</taxon>
        <taxon>Weeksellaceae</taxon>
        <taxon>Chryseobacterium group</taxon>
        <taxon>Kaistella</taxon>
    </lineage>
</organism>
<dbReference type="Proteomes" id="UP000270185">
    <property type="component" value="Chromosome"/>
</dbReference>
<dbReference type="AlphaFoldDB" id="A0A3G8XFI3"/>
<dbReference type="OrthoDB" id="893802at2"/>
<name>A0A3G8XFI3_9FLAO</name>
<keyword evidence="2" id="KW-1185">Reference proteome</keyword>
<gene>
    <name evidence="1" type="ORF">EIB73_02575</name>
</gene>
<dbReference type="RefSeq" id="WP_125022342.1">
    <property type="nucleotide sequence ID" value="NZ_CP034159.1"/>
</dbReference>